<evidence type="ECO:0000256" key="3">
    <source>
        <dbReference type="ARBA" id="ARBA00022552"/>
    </source>
</evidence>
<comment type="subcellular location">
    <subcellularLocation>
        <location evidence="1">Nucleus</location>
        <location evidence="1">Nucleolus</location>
    </subcellularLocation>
</comment>
<evidence type="ECO:0000256" key="4">
    <source>
        <dbReference type="ARBA" id="ARBA00022574"/>
    </source>
</evidence>
<dbReference type="Proteomes" id="UP000235023">
    <property type="component" value="Unassembled WGS sequence"/>
</dbReference>
<protein>
    <submittedName>
        <fullName evidence="10">WD domain protein</fullName>
    </submittedName>
</protein>
<evidence type="ECO:0000313" key="11">
    <source>
        <dbReference type="Proteomes" id="UP000235023"/>
    </source>
</evidence>
<dbReference type="Pfam" id="PF23869">
    <property type="entry name" value="Beta-prop_WDR75_1st"/>
    <property type="match status" value="1"/>
</dbReference>
<evidence type="ECO:0000256" key="9">
    <source>
        <dbReference type="SAM" id="MobiDB-lite"/>
    </source>
</evidence>
<dbReference type="GO" id="GO:2000234">
    <property type="term" value="P:positive regulation of rRNA processing"/>
    <property type="evidence" value="ECO:0007669"/>
    <property type="project" value="TreeGrafter"/>
</dbReference>
<dbReference type="PANTHER" id="PTHR44215:SF1">
    <property type="entry name" value="WD REPEAT-CONTAINING PROTEIN 75"/>
    <property type="match status" value="1"/>
</dbReference>
<feature type="repeat" description="WD" evidence="8">
    <location>
        <begin position="341"/>
        <end position="382"/>
    </location>
</feature>
<dbReference type="EMBL" id="KZ559590">
    <property type="protein sequence ID" value="PLN77692.1"/>
    <property type="molecule type" value="Genomic_DNA"/>
</dbReference>
<dbReference type="InterPro" id="IPR001680">
    <property type="entry name" value="WD40_rpt"/>
</dbReference>
<reference evidence="11" key="1">
    <citation type="submission" date="2017-12" db="EMBL/GenBank/DDBJ databases">
        <authorList>
            <consortium name="DOE Joint Genome Institute"/>
            <person name="Mondo S.J."/>
            <person name="Kjaerbolling I."/>
            <person name="Vesth T.C."/>
            <person name="Frisvad J.C."/>
            <person name="Nybo J.L."/>
            <person name="Theobald S."/>
            <person name="Kuo A."/>
            <person name="Bowyer P."/>
            <person name="Matsuda Y."/>
            <person name="Lyhne E.K."/>
            <person name="Kogle M.E."/>
            <person name="Clum A."/>
            <person name="Lipzen A."/>
            <person name="Salamov A."/>
            <person name="Ngan C.Y."/>
            <person name="Daum C."/>
            <person name="Chiniquy J."/>
            <person name="Barry K."/>
            <person name="LaButti K."/>
            <person name="Haridas S."/>
            <person name="Simmons B.A."/>
            <person name="Magnuson J.K."/>
            <person name="Mortensen U.H."/>
            <person name="Larsen T.O."/>
            <person name="Grigoriev I.V."/>
            <person name="Baker S.E."/>
            <person name="Andersen M.R."/>
            <person name="Nordberg H.P."/>
            <person name="Cantor M.N."/>
            <person name="Hua S.X."/>
        </authorList>
    </citation>
    <scope>NUCLEOTIDE SEQUENCE [LARGE SCALE GENOMIC DNA]</scope>
    <source>
        <strain evidence="11">IBT 19404</strain>
    </source>
</reference>
<dbReference type="GO" id="GO:0006364">
    <property type="term" value="P:rRNA processing"/>
    <property type="evidence" value="ECO:0007669"/>
    <property type="project" value="UniProtKB-KW"/>
</dbReference>
<evidence type="ECO:0000256" key="1">
    <source>
        <dbReference type="ARBA" id="ARBA00004604"/>
    </source>
</evidence>
<keyword evidence="2" id="KW-0690">Ribosome biogenesis</keyword>
<dbReference type="PROSITE" id="PS50294">
    <property type="entry name" value="WD_REPEATS_REGION"/>
    <property type="match status" value="1"/>
</dbReference>
<keyword evidence="3" id="KW-0698">rRNA processing</keyword>
<keyword evidence="11" id="KW-1185">Reference proteome</keyword>
<dbReference type="InterPro" id="IPR036322">
    <property type="entry name" value="WD40_repeat_dom_sf"/>
</dbReference>
<dbReference type="InterPro" id="IPR015943">
    <property type="entry name" value="WD40/YVTN_repeat-like_dom_sf"/>
</dbReference>
<name>A0A2J5HKX7_9EURO</name>
<keyword evidence="4 8" id="KW-0853">WD repeat</keyword>
<dbReference type="SUPFAM" id="SSF50978">
    <property type="entry name" value="WD40 repeat-like"/>
    <property type="match status" value="2"/>
</dbReference>
<dbReference type="PROSITE" id="PS50082">
    <property type="entry name" value="WD_REPEATS_2"/>
    <property type="match status" value="1"/>
</dbReference>
<evidence type="ECO:0000256" key="6">
    <source>
        <dbReference type="ARBA" id="ARBA00023163"/>
    </source>
</evidence>
<dbReference type="PANTHER" id="PTHR44215">
    <property type="entry name" value="WD REPEAT-CONTAINING PROTEIN 75"/>
    <property type="match status" value="1"/>
</dbReference>
<organism evidence="10 11">
    <name type="scientific">Aspergillus taichungensis</name>
    <dbReference type="NCBI Taxonomy" id="482145"/>
    <lineage>
        <taxon>Eukaryota</taxon>
        <taxon>Fungi</taxon>
        <taxon>Dikarya</taxon>
        <taxon>Ascomycota</taxon>
        <taxon>Pezizomycotina</taxon>
        <taxon>Eurotiomycetes</taxon>
        <taxon>Eurotiomycetidae</taxon>
        <taxon>Eurotiales</taxon>
        <taxon>Aspergillaceae</taxon>
        <taxon>Aspergillus</taxon>
        <taxon>Aspergillus subgen. Circumdati</taxon>
    </lineage>
</organism>
<evidence type="ECO:0000256" key="7">
    <source>
        <dbReference type="ARBA" id="ARBA00023242"/>
    </source>
</evidence>
<dbReference type="GO" id="GO:0003723">
    <property type="term" value="F:RNA binding"/>
    <property type="evidence" value="ECO:0007669"/>
    <property type="project" value="InterPro"/>
</dbReference>
<accession>A0A2J5HKX7</accession>
<keyword evidence="5" id="KW-0677">Repeat</keyword>
<proteinExistence type="predicted"/>
<dbReference type="Gene3D" id="2.130.10.10">
    <property type="entry name" value="YVTN repeat-like/Quinoprotein amine dehydrogenase"/>
    <property type="match status" value="3"/>
</dbReference>
<evidence type="ECO:0000256" key="8">
    <source>
        <dbReference type="PROSITE-ProRule" id="PRU00221"/>
    </source>
</evidence>
<feature type="region of interest" description="Disordered" evidence="9">
    <location>
        <begin position="1"/>
        <end position="30"/>
    </location>
</feature>
<keyword evidence="7" id="KW-0539">Nucleus</keyword>
<dbReference type="OrthoDB" id="4096at2759"/>
<dbReference type="AlphaFoldDB" id="A0A2J5HKX7"/>
<sequence>MLEYSNRHAKRPRVSDTAAPNKATRIGQKQVKLRCNPDDTEDMDSPVALKKLPASRHISTIKSSHDADQQITSRTESWTLSEPLAGRYNNLDPIITVDENYLFLGLETAIHLYSISTARVVRSFQSAPGQTIIGCRVSPGKGDYLYIFTSTGAVNKWDWQSGRQVSQWETNRKTLSTEIFFDQNEDETQFQLLCLCERSDGKRALTAVDFRDGNSQEKLIFETSIRISHIRCAGQSRAIIGYHDNYLLLGTMNFDEASPTTSHYTWRELTLPVKITSMDIRSKMSSSQSKTGILNRSRHWETLDLALGEANGSILVYHDVLNSLNKEDALEGGKGMAPRKLHWHREAVCATRWSKDGNYILSGGHESVMVIWQLDSGRKQFLPHLSSSICNIVVSPNGNSYIVKLADNSIVLLSARELQPFITITGLQSIPKVNKPRHQTVSSRSPSIIPAVAVLDPQRPDQLLIAVPASHRATQVTDHSSTSVLQTYDLRTSSHISRQALARTNATTLNVSPEGSYIAASDIKHLQLSHDGIWMATVDTWNPYPHDLESFGIFNPDTGSSCPLSEVFLKFWKRSSSSGMWELVTRVDTPHFSVEGAASVLDLAPRPRSHEFATIGSDAILRLWFPGTRQRSGLKQNVNVGQPSEFWKCRNVIDLKNYLKSDGSDCLTAASLGFSQDGSVLAICLHSGHSANPGLTVLIDVQNCVVRHSKTSVYSGTPCAVAFFESRLLVASSHSVSVWDIVNDRVKTIDLHGDTAVGGSQLLAANFNTGTFAVVPQTLRASSTSKKAHKAQYHAKIFDAYSLRLITQMALPSCPLALLSAQHSSDYVIIDSASHVSRLACNGTTIQAPGTRDLDTHLDSGLANLFGQGRDRNSSRSLAATSTDSALLNTQGLATVFGDAPSFVQPPANILFQDVVQALAS</sequence>
<evidence type="ECO:0000256" key="5">
    <source>
        <dbReference type="ARBA" id="ARBA00022737"/>
    </source>
</evidence>
<gene>
    <name evidence="10" type="ORF">BDW42DRAFT_202501</name>
</gene>
<dbReference type="GO" id="GO:0032040">
    <property type="term" value="C:small-subunit processome"/>
    <property type="evidence" value="ECO:0007669"/>
    <property type="project" value="InterPro"/>
</dbReference>
<evidence type="ECO:0000313" key="10">
    <source>
        <dbReference type="EMBL" id="PLN77692.1"/>
    </source>
</evidence>
<dbReference type="SMART" id="SM00320">
    <property type="entry name" value="WD40"/>
    <property type="match status" value="4"/>
</dbReference>
<evidence type="ECO:0000256" key="2">
    <source>
        <dbReference type="ARBA" id="ARBA00022517"/>
    </source>
</evidence>
<keyword evidence="6" id="KW-0804">Transcription</keyword>
<dbReference type="InterPro" id="IPR053826">
    <property type="entry name" value="WDR75"/>
</dbReference>
<dbReference type="GO" id="GO:0045943">
    <property type="term" value="P:positive regulation of transcription by RNA polymerase I"/>
    <property type="evidence" value="ECO:0007669"/>
    <property type="project" value="InterPro"/>
</dbReference>